<feature type="chain" id="PRO_5045076269" evidence="2">
    <location>
        <begin position="16"/>
        <end position="227"/>
    </location>
</feature>
<comment type="caution">
    <text evidence="3">The sequence shown here is derived from an EMBL/GenBank/DDBJ whole genome shotgun (WGS) entry which is preliminary data.</text>
</comment>
<evidence type="ECO:0000256" key="1">
    <source>
        <dbReference type="SAM" id="MobiDB-lite"/>
    </source>
</evidence>
<feature type="region of interest" description="Disordered" evidence="1">
    <location>
        <begin position="127"/>
        <end position="227"/>
    </location>
</feature>
<sequence>MRVACSLACLGAVAAVFSGAQVQVLVLDDSAVVELGTAKAQRDEESCTAFPEAAELFKHGAEAAFKEQFIQLFGCGSVSKKAVAPPAAVANTSGVQEVAGAGALGGAPGGGEATLPAAGIKEGECAAGGAAGGTPGSPAGPGDASSGGQSASLHWERSRSMATGGEEEPDPAAPEDGPHRGAAGEVDPGGDGVATAAGPDYEFPPLAVAGRGGGGGTIKGCSQEAAV</sequence>
<feature type="non-terminal residue" evidence="3">
    <location>
        <position position="227"/>
    </location>
</feature>
<reference evidence="3" key="1">
    <citation type="submission" date="2023-10" db="EMBL/GenBank/DDBJ databases">
        <authorList>
            <person name="Chen Y."/>
            <person name="Shah S."/>
            <person name="Dougan E. K."/>
            <person name="Thang M."/>
            <person name="Chan C."/>
        </authorList>
    </citation>
    <scope>NUCLEOTIDE SEQUENCE [LARGE SCALE GENOMIC DNA]</scope>
</reference>
<evidence type="ECO:0000256" key="2">
    <source>
        <dbReference type="SAM" id="SignalP"/>
    </source>
</evidence>
<dbReference type="Proteomes" id="UP001189429">
    <property type="component" value="Unassembled WGS sequence"/>
</dbReference>
<evidence type="ECO:0000313" key="4">
    <source>
        <dbReference type="Proteomes" id="UP001189429"/>
    </source>
</evidence>
<organism evidence="3 4">
    <name type="scientific">Prorocentrum cordatum</name>
    <dbReference type="NCBI Taxonomy" id="2364126"/>
    <lineage>
        <taxon>Eukaryota</taxon>
        <taxon>Sar</taxon>
        <taxon>Alveolata</taxon>
        <taxon>Dinophyceae</taxon>
        <taxon>Prorocentrales</taxon>
        <taxon>Prorocentraceae</taxon>
        <taxon>Prorocentrum</taxon>
    </lineage>
</organism>
<keyword evidence="4" id="KW-1185">Reference proteome</keyword>
<accession>A0ABN9S8C4</accession>
<feature type="signal peptide" evidence="2">
    <location>
        <begin position="1"/>
        <end position="15"/>
    </location>
</feature>
<proteinExistence type="predicted"/>
<keyword evidence="2" id="KW-0732">Signal</keyword>
<feature type="compositionally biased region" description="Low complexity" evidence="1">
    <location>
        <begin position="136"/>
        <end position="152"/>
    </location>
</feature>
<protein>
    <submittedName>
        <fullName evidence="3">Uncharacterized protein</fullName>
    </submittedName>
</protein>
<evidence type="ECO:0000313" key="3">
    <source>
        <dbReference type="EMBL" id="CAK0828133.1"/>
    </source>
</evidence>
<dbReference type="EMBL" id="CAUYUJ010009957">
    <property type="protein sequence ID" value="CAK0828133.1"/>
    <property type="molecule type" value="Genomic_DNA"/>
</dbReference>
<name>A0ABN9S8C4_9DINO</name>
<gene>
    <name evidence="3" type="ORF">PCOR1329_LOCUS27455</name>
</gene>